<dbReference type="HOGENOM" id="CLU_2474882_0_0_1"/>
<protein>
    <submittedName>
        <fullName evidence="1">Uncharacterized protein</fullName>
    </submittedName>
</protein>
<organism evidence="1 2">
    <name type="scientific">Aureobasidium melanogenum (strain CBS 110374)</name>
    <name type="common">Aureobasidium pullulans var. melanogenum</name>
    <dbReference type="NCBI Taxonomy" id="1043003"/>
    <lineage>
        <taxon>Eukaryota</taxon>
        <taxon>Fungi</taxon>
        <taxon>Dikarya</taxon>
        <taxon>Ascomycota</taxon>
        <taxon>Pezizomycotina</taxon>
        <taxon>Dothideomycetes</taxon>
        <taxon>Dothideomycetidae</taxon>
        <taxon>Dothideales</taxon>
        <taxon>Saccotheciaceae</taxon>
        <taxon>Aureobasidium</taxon>
    </lineage>
</organism>
<feature type="non-terminal residue" evidence="1">
    <location>
        <position position="1"/>
    </location>
</feature>
<dbReference type="GeneID" id="63916050"/>
<dbReference type="RefSeq" id="XP_040877632.1">
    <property type="nucleotide sequence ID" value="XM_041022677.1"/>
</dbReference>
<dbReference type="Proteomes" id="UP000030672">
    <property type="component" value="Unassembled WGS sequence"/>
</dbReference>
<gene>
    <name evidence="1" type="ORF">M437DRAFT_54378</name>
</gene>
<proteinExistence type="predicted"/>
<dbReference type="AlphaFoldDB" id="A0A074VNF8"/>
<evidence type="ECO:0000313" key="1">
    <source>
        <dbReference type="EMBL" id="KEQ60609.1"/>
    </source>
</evidence>
<accession>A0A074VNF8</accession>
<reference evidence="1 2" key="1">
    <citation type="journal article" date="2014" name="BMC Genomics">
        <title>Genome sequencing of four Aureobasidium pullulans varieties: biotechnological potential, stress tolerance, and description of new species.</title>
        <authorList>
            <person name="Gostin Ar C."/>
            <person name="Ohm R.A."/>
            <person name="Kogej T."/>
            <person name="Sonjak S."/>
            <person name="Turk M."/>
            <person name="Zajc J."/>
            <person name="Zalar P."/>
            <person name="Grube M."/>
            <person name="Sun H."/>
            <person name="Han J."/>
            <person name="Sharma A."/>
            <person name="Chiniquy J."/>
            <person name="Ngan C.Y."/>
            <person name="Lipzen A."/>
            <person name="Barry K."/>
            <person name="Grigoriev I.V."/>
            <person name="Gunde-Cimerman N."/>
        </authorList>
    </citation>
    <scope>NUCLEOTIDE SEQUENCE [LARGE SCALE GENOMIC DNA]</scope>
    <source>
        <strain evidence="1 2">CBS 110374</strain>
    </source>
</reference>
<dbReference type="EMBL" id="KL584842">
    <property type="protein sequence ID" value="KEQ60609.1"/>
    <property type="molecule type" value="Genomic_DNA"/>
</dbReference>
<name>A0A074VNF8_AURM1</name>
<sequence length="88" mass="10105">HENHRHIPLLPSHLGIPIIFVRQVRLGNHYIALSFLTFFFRTHILPQHVTVGESKSWIACLPHSSTCVQPPPLNIRYLLAAGTIFNRF</sequence>
<keyword evidence="2" id="KW-1185">Reference proteome</keyword>
<evidence type="ECO:0000313" key="2">
    <source>
        <dbReference type="Proteomes" id="UP000030672"/>
    </source>
</evidence>